<evidence type="ECO:0000313" key="3">
    <source>
        <dbReference type="Proteomes" id="UP000255509"/>
    </source>
</evidence>
<name>A0A379W5Q5_SALET</name>
<proteinExistence type="predicted"/>
<organism evidence="2 3">
    <name type="scientific">Salmonella enterica I</name>
    <dbReference type="NCBI Taxonomy" id="59201"/>
    <lineage>
        <taxon>Bacteria</taxon>
        <taxon>Pseudomonadati</taxon>
        <taxon>Pseudomonadota</taxon>
        <taxon>Gammaproteobacteria</taxon>
        <taxon>Enterobacterales</taxon>
        <taxon>Enterobacteriaceae</taxon>
        <taxon>Salmonella</taxon>
    </lineage>
</organism>
<dbReference type="Proteomes" id="UP000255509">
    <property type="component" value="Unassembled WGS sequence"/>
</dbReference>
<dbReference type="EMBL" id="UGXS01000004">
    <property type="protein sequence ID" value="SUH14243.1"/>
    <property type="molecule type" value="Genomic_DNA"/>
</dbReference>
<evidence type="ECO:0000313" key="2">
    <source>
        <dbReference type="EMBL" id="SUH14243.1"/>
    </source>
</evidence>
<protein>
    <submittedName>
        <fullName evidence="2">Uncharacterized protein</fullName>
    </submittedName>
</protein>
<reference evidence="2 3" key="1">
    <citation type="submission" date="2018-06" db="EMBL/GenBank/DDBJ databases">
        <authorList>
            <consortium name="Pathogen Informatics"/>
            <person name="Doyle S."/>
        </authorList>
    </citation>
    <scope>NUCLEOTIDE SEQUENCE [LARGE SCALE GENOMIC DNA]</scope>
    <source>
        <strain evidence="2 3">NCTC8258</strain>
    </source>
</reference>
<feature type="transmembrane region" description="Helical" evidence="1">
    <location>
        <begin position="21"/>
        <end position="44"/>
    </location>
</feature>
<keyword evidence="1" id="KW-1133">Transmembrane helix</keyword>
<accession>A0A379W5Q5</accession>
<feature type="transmembrane region" description="Helical" evidence="1">
    <location>
        <begin position="50"/>
        <end position="66"/>
    </location>
</feature>
<gene>
    <name evidence="2" type="ORF">NCTC8258_01925</name>
</gene>
<keyword evidence="1" id="KW-0472">Membrane</keyword>
<keyword evidence="1" id="KW-0812">Transmembrane</keyword>
<sequence length="75" mass="8799">MRWDLGLSKLFVWHTYGTKKVIYTRTTFLIFVVLSCISLISIMMGWLKPNPIMLIGDIIVIGAFLWEQTMKRFKS</sequence>
<dbReference type="AlphaFoldDB" id="A0A379W5Q5"/>
<evidence type="ECO:0000256" key="1">
    <source>
        <dbReference type="SAM" id="Phobius"/>
    </source>
</evidence>